<keyword evidence="1" id="KW-0378">Hydrolase</keyword>
<dbReference type="AlphaFoldDB" id="A0A0S6UH86"/>
<gene>
    <name evidence="1" type="ORF">MTY_2168</name>
</gene>
<proteinExistence type="predicted"/>
<protein>
    <submittedName>
        <fullName evidence="1">Predicted Zn-dependent proteases and their inactivated homologs</fullName>
    </submittedName>
</protein>
<name>A0A0S6UH86_NEOTH</name>
<dbReference type="EMBL" id="DF238840">
    <property type="protein sequence ID" value="GAF26828.1"/>
    <property type="molecule type" value="Genomic_DNA"/>
</dbReference>
<reference evidence="1" key="1">
    <citation type="journal article" date="2014" name="Gene">
        <title>Genome-guided analysis of transformation efficiency and carbon dioxide assimilation by Moorella thermoacetica Y72.</title>
        <authorList>
            <person name="Tsukahara K."/>
            <person name="Kita A."/>
            <person name="Nakashimada Y."/>
            <person name="Hoshino T."/>
            <person name="Murakami K."/>
        </authorList>
    </citation>
    <scope>NUCLEOTIDE SEQUENCE [LARGE SCALE GENOMIC DNA]</scope>
    <source>
        <strain evidence="1">Y72</strain>
    </source>
</reference>
<dbReference type="GO" id="GO:0008233">
    <property type="term" value="F:peptidase activity"/>
    <property type="evidence" value="ECO:0007669"/>
    <property type="project" value="UniProtKB-KW"/>
</dbReference>
<dbReference type="GO" id="GO:0006508">
    <property type="term" value="P:proteolysis"/>
    <property type="evidence" value="ECO:0007669"/>
    <property type="project" value="UniProtKB-KW"/>
</dbReference>
<keyword evidence="1" id="KW-0645">Protease</keyword>
<accession>A0A0S6UH86</accession>
<dbReference type="Proteomes" id="UP000063718">
    <property type="component" value="Unassembled WGS sequence"/>
</dbReference>
<sequence>MSTMSLKYKHGGEVSDSIGLLISILVRYPEVGTINYEPRDQVLRFTFMLAQPVAVEQVQEFEKKFRKSLEVYNYLEDREPQVINLHHTWNDQLMSLEVQRDVATLSRDEINLIMTLVREEFGNSLLVENTDEVQEEELILQEELIDHMLESVKGTVSERQLIAFREEGRVMVFNK</sequence>
<evidence type="ECO:0000313" key="1">
    <source>
        <dbReference type="EMBL" id="GAF26828.1"/>
    </source>
</evidence>
<organism evidence="1">
    <name type="scientific">Moorella thermoacetica Y72</name>
    <dbReference type="NCBI Taxonomy" id="1325331"/>
    <lineage>
        <taxon>Bacteria</taxon>
        <taxon>Bacillati</taxon>
        <taxon>Bacillota</taxon>
        <taxon>Clostridia</taxon>
        <taxon>Neomoorellales</taxon>
        <taxon>Neomoorellaceae</taxon>
        <taxon>Neomoorella</taxon>
    </lineage>
</organism>